<feature type="transmembrane region" description="Helical" evidence="1">
    <location>
        <begin position="179"/>
        <end position="212"/>
    </location>
</feature>
<dbReference type="EMBL" id="CAXLJM020000046">
    <property type="protein sequence ID" value="CAL8110782.1"/>
    <property type="molecule type" value="Genomic_DNA"/>
</dbReference>
<protein>
    <recommendedName>
        <fullName evidence="4">Odorant receptor</fullName>
    </recommendedName>
</protein>
<feature type="transmembrane region" description="Helical" evidence="1">
    <location>
        <begin position="254"/>
        <end position="275"/>
    </location>
</feature>
<evidence type="ECO:0000313" key="3">
    <source>
        <dbReference type="Proteomes" id="UP001642540"/>
    </source>
</evidence>
<feature type="transmembrane region" description="Helical" evidence="1">
    <location>
        <begin position="295"/>
        <end position="317"/>
    </location>
</feature>
<proteinExistence type="predicted"/>
<comment type="caution">
    <text evidence="2">The sequence shown here is derived from an EMBL/GenBank/DDBJ whole genome shotgun (WGS) entry which is preliminary data.</text>
</comment>
<dbReference type="Proteomes" id="UP001642540">
    <property type="component" value="Unassembled WGS sequence"/>
</dbReference>
<accession>A0ABP1QT00</accession>
<sequence>MFSKNFYTYTSKAVSLFRLFGAVSITFNGETKLFRNDLRKNALFILNYPLLISWDVALLLIILKLWFLEQDLNRFNLSVSYLLAFLLVLSVFSVNRWFSHDLCRTCNGLFSLAKYFQNYLPREHNVDHSRFGKFMNGGLLLFITNMICCVLLTVLILVYNPREIPFVGVLIPMEYYSYSVALLLVLLHVYLIIYANFGVIFVGLYVLVYSFTLLSIFSKELRLGRPQYMTMGTLRRPQNIRIAYRALQVLHKNFSCFIGPFLMTWHGFLIVSALYANFVLIRYWSDLTVMTQVQLLLFSMTQMGVWSICMEFFRIIFMNGNKLLSSWKGGKWGTKVENRVMKKFQRSCQPIVIGYGTQFVFKRVSVPNYFKSVVRGTWRALLTTKSN</sequence>
<feature type="transmembrane region" description="Helical" evidence="1">
    <location>
        <begin position="139"/>
        <end position="159"/>
    </location>
</feature>
<keyword evidence="3" id="KW-1185">Reference proteome</keyword>
<name>A0ABP1QT00_9HEXA</name>
<organism evidence="2 3">
    <name type="scientific">Orchesella dallaii</name>
    <dbReference type="NCBI Taxonomy" id="48710"/>
    <lineage>
        <taxon>Eukaryota</taxon>
        <taxon>Metazoa</taxon>
        <taxon>Ecdysozoa</taxon>
        <taxon>Arthropoda</taxon>
        <taxon>Hexapoda</taxon>
        <taxon>Collembola</taxon>
        <taxon>Entomobryomorpha</taxon>
        <taxon>Entomobryoidea</taxon>
        <taxon>Orchesellidae</taxon>
        <taxon>Orchesellinae</taxon>
        <taxon>Orchesella</taxon>
    </lineage>
</organism>
<evidence type="ECO:0000256" key="1">
    <source>
        <dbReference type="SAM" id="Phobius"/>
    </source>
</evidence>
<reference evidence="2 3" key="1">
    <citation type="submission" date="2024-08" db="EMBL/GenBank/DDBJ databases">
        <authorList>
            <person name="Cucini C."/>
            <person name="Frati F."/>
        </authorList>
    </citation>
    <scope>NUCLEOTIDE SEQUENCE [LARGE SCALE GENOMIC DNA]</scope>
</reference>
<evidence type="ECO:0000313" key="2">
    <source>
        <dbReference type="EMBL" id="CAL8110782.1"/>
    </source>
</evidence>
<keyword evidence="1" id="KW-0812">Transmembrane</keyword>
<gene>
    <name evidence="2" type="ORF">ODALV1_LOCUS14442</name>
</gene>
<feature type="transmembrane region" description="Helical" evidence="1">
    <location>
        <begin position="48"/>
        <end position="67"/>
    </location>
</feature>
<keyword evidence="1" id="KW-0472">Membrane</keyword>
<feature type="transmembrane region" description="Helical" evidence="1">
    <location>
        <begin position="79"/>
        <end position="98"/>
    </location>
</feature>
<evidence type="ECO:0008006" key="4">
    <source>
        <dbReference type="Google" id="ProtNLM"/>
    </source>
</evidence>
<keyword evidence="1" id="KW-1133">Transmembrane helix</keyword>